<evidence type="ECO:0000313" key="2">
    <source>
        <dbReference type="EMBL" id="KAI0293614.1"/>
    </source>
</evidence>
<sequence length="284" mass="31753">MILQAACLARLGNQLCANHSDPVVITAIYIDSNPQAHEYLARSNVPSNDISIHLPVVQPSIESVQCWAPGLVKSRAGEIDEGYPPKSTLIDRAEAETGFRCQRRQRVIPEEPPSDRGLTQEDNCLVATRVRMSVEPLKIKFLEGVAFLHEDKIAHLDLKPDNVVIDVEGDKRHLRLWVIDFRLSVFVEKGTRYSPILADRWACGRMLDYFKEHLSGGDGSRRDIGRLRVGPLSEDPRSGPSVKEVLDGCQGKAKDETMKRSTGEDWTDGLEMRARISCVDNIVD</sequence>
<accession>A0AAD4LZ57</accession>
<dbReference type="PROSITE" id="PS50011">
    <property type="entry name" value="PROTEIN_KINASE_DOM"/>
    <property type="match status" value="1"/>
</dbReference>
<dbReference type="GO" id="GO:0004672">
    <property type="term" value="F:protein kinase activity"/>
    <property type="evidence" value="ECO:0007669"/>
    <property type="project" value="InterPro"/>
</dbReference>
<gene>
    <name evidence="2" type="ORF">B0F90DRAFT_1919965</name>
</gene>
<dbReference type="AlphaFoldDB" id="A0AAD4LZ57"/>
<dbReference type="PROSITE" id="PS00108">
    <property type="entry name" value="PROTEIN_KINASE_ST"/>
    <property type="match status" value="1"/>
</dbReference>
<evidence type="ECO:0000313" key="3">
    <source>
        <dbReference type="Proteomes" id="UP001203297"/>
    </source>
</evidence>
<organism evidence="2 3">
    <name type="scientific">Multifurca ochricompacta</name>
    <dbReference type="NCBI Taxonomy" id="376703"/>
    <lineage>
        <taxon>Eukaryota</taxon>
        <taxon>Fungi</taxon>
        <taxon>Dikarya</taxon>
        <taxon>Basidiomycota</taxon>
        <taxon>Agaricomycotina</taxon>
        <taxon>Agaricomycetes</taxon>
        <taxon>Russulales</taxon>
        <taxon>Russulaceae</taxon>
        <taxon>Multifurca</taxon>
    </lineage>
</organism>
<dbReference type="EMBL" id="WTXG01000093">
    <property type="protein sequence ID" value="KAI0293614.1"/>
    <property type="molecule type" value="Genomic_DNA"/>
</dbReference>
<evidence type="ECO:0000259" key="1">
    <source>
        <dbReference type="PROSITE" id="PS50011"/>
    </source>
</evidence>
<dbReference type="InterPro" id="IPR008271">
    <property type="entry name" value="Ser/Thr_kinase_AS"/>
</dbReference>
<proteinExistence type="predicted"/>
<dbReference type="Pfam" id="PF00069">
    <property type="entry name" value="Pkinase"/>
    <property type="match status" value="1"/>
</dbReference>
<dbReference type="Proteomes" id="UP001203297">
    <property type="component" value="Unassembled WGS sequence"/>
</dbReference>
<dbReference type="GO" id="GO:0005524">
    <property type="term" value="F:ATP binding"/>
    <property type="evidence" value="ECO:0007669"/>
    <property type="project" value="InterPro"/>
</dbReference>
<name>A0AAD4LZ57_9AGAM</name>
<feature type="domain" description="Protein kinase" evidence="1">
    <location>
        <begin position="1"/>
        <end position="284"/>
    </location>
</feature>
<dbReference type="InterPro" id="IPR000719">
    <property type="entry name" value="Prot_kinase_dom"/>
</dbReference>
<keyword evidence="3" id="KW-1185">Reference proteome</keyword>
<comment type="caution">
    <text evidence="2">The sequence shown here is derived from an EMBL/GenBank/DDBJ whole genome shotgun (WGS) entry which is preliminary data.</text>
</comment>
<protein>
    <recommendedName>
        <fullName evidence="1">Protein kinase domain-containing protein</fullName>
    </recommendedName>
</protein>
<dbReference type="InterPro" id="IPR011009">
    <property type="entry name" value="Kinase-like_dom_sf"/>
</dbReference>
<reference evidence="2" key="1">
    <citation type="journal article" date="2022" name="New Phytol.">
        <title>Evolutionary transition to the ectomycorrhizal habit in the genomes of a hyperdiverse lineage of mushroom-forming fungi.</title>
        <authorList>
            <person name="Looney B."/>
            <person name="Miyauchi S."/>
            <person name="Morin E."/>
            <person name="Drula E."/>
            <person name="Courty P.E."/>
            <person name="Kohler A."/>
            <person name="Kuo A."/>
            <person name="LaButti K."/>
            <person name="Pangilinan J."/>
            <person name="Lipzen A."/>
            <person name="Riley R."/>
            <person name="Andreopoulos W."/>
            <person name="He G."/>
            <person name="Johnson J."/>
            <person name="Nolan M."/>
            <person name="Tritt A."/>
            <person name="Barry K.W."/>
            <person name="Grigoriev I.V."/>
            <person name="Nagy L.G."/>
            <person name="Hibbett D."/>
            <person name="Henrissat B."/>
            <person name="Matheny P.B."/>
            <person name="Labbe J."/>
            <person name="Martin F.M."/>
        </authorList>
    </citation>
    <scope>NUCLEOTIDE SEQUENCE</scope>
    <source>
        <strain evidence="2">BPL690</strain>
    </source>
</reference>
<dbReference type="Gene3D" id="1.10.510.10">
    <property type="entry name" value="Transferase(Phosphotransferase) domain 1"/>
    <property type="match status" value="1"/>
</dbReference>
<dbReference type="SUPFAM" id="SSF56112">
    <property type="entry name" value="Protein kinase-like (PK-like)"/>
    <property type="match status" value="1"/>
</dbReference>